<dbReference type="PANTHER" id="PTHR38107:SF3">
    <property type="entry name" value="LYSOZYME RRRD-RELATED"/>
    <property type="match status" value="1"/>
</dbReference>
<dbReference type="CDD" id="cd00737">
    <property type="entry name" value="lyz_endolysin_autolysin"/>
    <property type="match status" value="1"/>
</dbReference>
<name>A0AAN6ZGD3_9PEZI</name>
<feature type="signal peptide" evidence="7">
    <location>
        <begin position="1"/>
        <end position="16"/>
    </location>
</feature>
<evidence type="ECO:0000256" key="6">
    <source>
        <dbReference type="ARBA" id="ARBA00023295"/>
    </source>
</evidence>
<keyword evidence="2" id="KW-0929">Antimicrobial</keyword>
<reference evidence="8" key="2">
    <citation type="submission" date="2023-05" db="EMBL/GenBank/DDBJ databases">
        <authorList>
            <consortium name="Lawrence Berkeley National Laboratory"/>
            <person name="Steindorff A."/>
            <person name="Hensen N."/>
            <person name="Bonometti L."/>
            <person name="Westerberg I."/>
            <person name="Brannstrom I.O."/>
            <person name="Guillou S."/>
            <person name="Cros-Aarteil S."/>
            <person name="Calhoun S."/>
            <person name="Haridas S."/>
            <person name="Kuo A."/>
            <person name="Mondo S."/>
            <person name="Pangilinan J."/>
            <person name="Riley R."/>
            <person name="Labutti K."/>
            <person name="Andreopoulos B."/>
            <person name="Lipzen A."/>
            <person name="Chen C."/>
            <person name="Yanf M."/>
            <person name="Daum C."/>
            <person name="Ng V."/>
            <person name="Clum A."/>
            <person name="Ohm R."/>
            <person name="Martin F."/>
            <person name="Silar P."/>
            <person name="Natvig D."/>
            <person name="Lalanne C."/>
            <person name="Gautier V."/>
            <person name="Ament-Velasquez S.L."/>
            <person name="Kruys A."/>
            <person name="Hutchinson M.I."/>
            <person name="Powell A.J."/>
            <person name="Barry K."/>
            <person name="Miller A.N."/>
            <person name="Grigoriev I.V."/>
            <person name="Debuchy R."/>
            <person name="Gladieux P."/>
            <person name="Thoren M.H."/>
            <person name="Johannesson H."/>
        </authorList>
    </citation>
    <scope>NUCLEOTIDE SEQUENCE</scope>
    <source>
        <strain evidence="8">CBS 123565</strain>
    </source>
</reference>
<dbReference type="GO" id="GO:0042742">
    <property type="term" value="P:defense response to bacterium"/>
    <property type="evidence" value="ECO:0007669"/>
    <property type="project" value="UniProtKB-KW"/>
</dbReference>
<dbReference type="InterPro" id="IPR051018">
    <property type="entry name" value="Bacteriophage_GH24"/>
</dbReference>
<reference evidence="8" key="1">
    <citation type="journal article" date="2023" name="Mol. Phylogenet. Evol.">
        <title>Genome-scale phylogeny and comparative genomics of the fungal order Sordariales.</title>
        <authorList>
            <person name="Hensen N."/>
            <person name="Bonometti L."/>
            <person name="Westerberg I."/>
            <person name="Brannstrom I.O."/>
            <person name="Guillou S."/>
            <person name="Cros-Aarteil S."/>
            <person name="Calhoun S."/>
            <person name="Haridas S."/>
            <person name="Kuo A."/>
            <person name="Mondo S."/>
            <person name="Pangilinan J."/>
            <person name="Riley R."/>
            <person name="LaButti K."/>
            <person name="Andreopoulos B."/>
            <person name="Lipzen A."/>
            <person name="Chen C."/>
            <person name="Yan M."/>
            <person name="Daum C."/>
            <person name="Ng V."/>
            <person name="Clum A."/>
            <person name="Steindorff A."/>
            <person name="Ohm R.A."/>
            <person name="Martin F."/>
            <person name="Silar P."/>
            <person name="Natvig D.O."/>
            <person name="Lalanne C."/>
            <person name="Gautier V."/>
            <person name="Ament-Velasquez S.L."/>
            <person name="Kruys A."/>
            <person name="Hutchinson M.I."/>
            <person name="Powell A.J."/>
            <person name="Barry K."/>
            <person name="Miller A.N."/>
            <person name="Grigoriev I.V."/>
            <person name="Debuchy R."/>
            <person name="Gladieux P."/>
            <person name="Hiltunen Thoren M."/>
            <person name="Johannesson H."/>
        </authorList>
    </citation>
    <scope>NUCLEOTIDE SEQUENCE</scope>
    <source>
        <strain evidence="8">CBS 123565</strain>
    </source>
</reference>
<feature type="chain" id="PRO_5043008360" evidence="7">
    <location>
        <begin position="17"/>
        <end position="258"/>
    </location>
</feature>
<gene>
    <name evidence="8" type="ORF">BT67DRAFT_373644</name>
</gene>
<dbReference type="GO" id="GO:0016998">
    <property type="term" value="P:cell wall macromolecule catabolic process"/>
    <property type="evidence" value="ECO:0007669"/>
    <property type="project" value="InterPro"/>
</dbReference>
<dbReference type="GO" id="GO:0031640">
    <property type="term" value="P:killing of cells of another organism"/>
    <property type="evidence" value="ECO:0007669"/>
    <property type="project" value="UniProtKB-KW"/>
</dbReference>
<dbReference type="HAMAP" id="MF_04110">
    <property type="entry name" value="ENDOLYSIN_T4"/>
    <property type="match status" value="1"/>
</dbReference>
<evidence type="ECO:0000313" key="8">
    <source>
        <dbReference type="EMBL" id="KAK4136868.1"/>
    </source>
</evidence>
<evidence type="ECO:0000256" key="4">
    <source>
        <dbReference type="ARBA" id="ARBA00022801"/>
    </source>
</evidence>
<dbReference type="EMBL" id="MU853403">
    <property type="protein sequence ID" value="KAK4136868.1"/>
    <property type="molecule type" value="Genomic_DNA"/>
</dbReference>
<evidence type="ECO:0000256" key="1">
    <source>
        <dbReference type="ARBA" id="ARBA00000632"/>
    </source>
</evidence>
<dbReference type="InterPro" id="IPR023347">
    <property type="entry name" value="Lysozyme_dom_sf"/>
</dbReference>
<dbReference type="GO" id="GO:0003796">
    <property type="term" value="F:lysozyme activity"/>
    <property type="evidence" value="ECO:0007669"/>
    <property type="project" value="UniProtKB-EC"/>
</dbReference>
<organism evidence="8 9">
    <name type="scientific">Trichocladium antarcticum</name>
    <dbReference type="NCBI Taxonomy" id="1450529"/>
    <lineage>
        <taxon>Eukaryota</taxon>
        <taxon>Fungi</taxon>
        <taxon>Dikarya</taxon>
        <taxon>Ascomycota</taxon>
        <taxon>Pezizomycotina</taxon>
        <taxon>Sordariomycetes</taxon>
        <taxon>Sordariomycetidae</taxon>
        <taxon>Sordariales</taxon>
        <taxon>Chaetomiaceae</taxon>
        <taxon>Trichocladium</taxon>
    </lineage>
</organism>
<evidence type="ECO:0000256" key="7">
    <source>
        <dbReference type="SAM" id="SignalP"/>
    </source>
</evidence>
<dbReference type="SUPFAM" id="SSF53955">
    <property type="entry name" value="Lysozyme-like"/>
    <property type="match status" value="1"/>
</dbReference>
<keyword evidence="9" id="KW-1185">Reference proteome</keyword>
<protein>
    <submittedName>
        <fullName evidence="8">Glycoside hydrolase family 24 protein</fullName>
    </submittedName>
</protein>
<dbReference type="InterPro" id="IPR002196">
    <property type="entry name" value="Glyco_hydro_24"/>
</dbReference>
<proteinExistence type="inferred from homology"/>
<dbReference type="PANTHER" id="PTHR38107">
    <property type="match status" value="1"/>
</dbReference>
<keyword evidence="6" id="KW-0326">Glycosidase</keyword>
<accession>A0AAN6ZGD3</accession>
<evidence type="ECO:0000256" key="5">
    <source>
        <dbReference type="ARBA" id="ARBA00023200"/>
    </source>
</evidence>
<dbReference type="Gene3D" id="1.10.530.40">
    <property type="match status" value="1"/>
</dbReference>
<dbReference type="Pfam" id="PF00959">
    <property type="entry name" value="Phage_lysozyme"/>
    <property type="match status" value="1"/>
</dbReference>
<keyword evidence="4 8" id="KW-0378">Hydrolase</keyword>
<dbReference type="Gene3D" id="2.30.30.40">
    <property type="entry name" value="SH3 Domains"/>
    <property type="match status" value="1"/>
</dbReference>
<evidence type="ECO:0000313" key="9">
    <source>
        <dbReference type="Proteomes" id="UP001304895"/>
    </source>
</evidence>
<keyword evidence="7" id="KW-0732">Signal</keyword>
<dbReference type="Proteomes" id="UP001304895">
    <property type="component" value="Unassembled WGS sequence"/>
</dbReference>
<evidence type="ECO:0000256" key="3">
    <source>
        <dbReference type="ARBA" id="ARBA00022638"/>
    </source>
</evidence>
<dbReference type="InterPro" id="IPR033907">
    <property type="entry name" value="Endolysin_autolysin"/>
</dbReference>
<comment type="caution">
    <text evidence="8">The sequence shown here is derived from an EMBL/GenBank/DDBJ whole genome shotgun (WGS) entry which is preliminary data.</text>
</comment>
<dbReference type="AlphaFoldDB" id="A0AAN6ZGD3"/>
<keyword evidence="5" id="KW-1035">Host cytoplasm</keyword>
<evidence type="ECO:0000256" key="2">
    <source>
        <dbReference type="ARBA" id="ARBA00022529"/>
    </source>
</evidence>
<dbReference type="GO" id="GO:0009253">
    <property type="term" value="P:peptidoglycan catabolic process"/>
    <property type="evidence" value="ECO:0007669"/>
    <property type="project" value="InterPro"/>
</dbReference>
<comment type="catalytic activity">
    <reaction evidence="1">
        <text>Hydrolysis of (1-&gt;4)-beta-linkages between N-acetylmuramic acid and N-acetyl-D-glucosamine residues in a peptidoglycan and between N-acetyl-D-glucosamine residues in chitodextrins.</text>
        <dbReference type="EC" id="3.2.1.17"/>
    </reaction>
</comment>
<dbReference type="InterPro" id="IPR034690">
    <property type="entry name" value="Endolysin_T4_type"/>
</dbReference>
<sequence length="258" mass="27474">MKFTIIAALAPLFVDAYLITGDTVNCRSGPGTSYAVKKTYTKGQDVKISCQQAGTSVDGNNIWDKTQDGCFVADRYVKTGVAGYVTEKCGVKTCAAPAVNQATVDLIAEFEGFRASVYIDATGHPTVGYGHLCTQAKCAEVKYKIPLSQADGKKLLADDIKNYEKCVTSMANSNAKLNANQYGAVVSFTFNLGCGAAQGSQMMKRLNAGENPNTVIANEFPKWVYGNGKVLPGLVRRRDAEVALAKKATSTAAIPPKC</sequence>
<dbReference type="InterPro" id="IPR023346">
    <property type="entry name" value="Lysozyme-like_dom_sf"/>
</dbReference>
<keyword evidence="3" id="KW-0081">Bacteriolytic enzyme</keyword>